<dbReference type="EMBL" id="JAGQHR010000540">
    <property type="protein sequence ID" value="MCA9728999.1"/>
    <property type="molecule type" value="Genomic_DNA"/>
</dbReference>
<accession>A0A956RRT4</accession>
<evidence type="ECO:0000313" key="1">
    <source>
        <dbReference type="EMBL" id="MCA9728999.1"/>
    </source>
</evidence>
<comment type="caution">
    <text evidence="1">The sequence shown here is derived from an EMBL/GenBank/DDBJ whole genome shotgun (WGS) entry which is preliminary data.</text>
</comment>
<dbReference type="Proteomes" id="UP000697710">
    <property type="component" value="Unassembled WGS sequence"/>
</dbReference>
<evidence type="ECO:0008006" key="3">
    <source>
        <dbReference type="Google" id="ProtNLM"/>
    </source>
</evidence>
<proteinExistence type="predicted"/>
<sequence>MAAGAVLRLTGLSRNGLFYDESWSWAFAESPLSRFLPLAVSDVHPPLYYLLLKAWLVVVPTTETTLRIPSALLSVAALGLLAWFVR</sequence>
<gene>
    <name evidence="1" type="ORF">KC729_15005</name>
</gene>
<dbReference type="AlphaFoldDB" id="A0A956RRT4"/>
<organism evidence="1 2">
    <name type="scientific">Eiseniibacteriota bacterium</name>
    <dbReference type="NCBI Taxonomy" id="2212470"/>
    <lineage>
        <taxon>Bacteria</taxon>
        <taxon>Candidatus Eiseniibacteriota</taxon>
    </lineage>
</organism>
<reference evidence="1" key="1">
    <citation type="submission" date="2020-04" db="EMBL/GenBank/DDBJ databases">
        <authorList>
            <person name="Zhang T."/>
        </authorList>
    </citation>
    <scope>NUCLEOTIDE SEQUENCE</scope>
    <source>
        <strain evidence="1">HKST-UBA01</strain>
    </source>
</reference>
<feature type="non-terminal residue" evidence="1">
    <location>
        <position position="86"/>
    </location>
</feature>
<evidence type="ECO:0000313" key="2">
    <source>
        <dbReference type="Proteomes" id="UP000697710"/>
    </source>
</evidence>
<reference evidence="1" key="2">
    <citation type="journal article" date="2021" name="Microbiome">
        <title>Successional dynamics and alternative stable states in a saline activated sludge microbial community over 9 years.</title>
        <authorList>
            <person name="Wang Y."/>
            <person name="Ye J."/>
            <person name="Ju F."/>
            <person name="Liu L."/>
            <person name="Boyd J.A."/>
            <person name="Deng Y."/>
            <person name="Parks D.H."/>
            <person name="Jiang X."/>
            <person name="Yin X."/>
            <person name="Woodcroft B.J."/>
            <person name="Tyson G.W."/>
            <person name="Hugenholtz P."/>
            <person name="Polz M.F."/>
            <person name="Zhang T."/>
        </authorList>
    </citation>
    <scope>NUCLEOTIDE SEQUENCE</scope>
    <source>
        <strain evidence="1">HKST-UBA01</strain>
    </source>
</reference>
<name>A0A956RRT4_UNCEI</name>
<protein>
    <recommendedName>
        <fullName evidence="3">Glycosyltransferase RgtA/B/C/D-like domain-containing protein</fullName>
    </recommendedName>
</protein>